<keyword evidence="2 4" id="KW-0238">DNA-binding</keyword>
<dbReference type="PRINTS" id="PR00455">
    <property type="entry name" value="HTHTETR"/>
</dbReference>
<dbReference type="GO" id="GO:0003700">
    <property type="term" value="F:DNA-binding transcription factor activity"/>
    <property type="evidence" value="ECO:0007669"/>
    <property type="project" value="TreeGrafter"/>
</dbReference>
<dbReference type="AlphaFoldDB" id="A0A0K2ZVS4"/>
<organism evidence="7 8">
    <name type="scientific">Xanthomonas graminis pv. arrhenatheri LMG 727</name>
    <dbReference type="NCBI Taxonomy" id="1195923"/>
    <lineage>
        <taxon>Bacteria</taxon>
        <taxon>Pseudomonadati</taxon>
        <taxon>Pseudomonadota</taxon>
        <taxon>Gammaproteobacteria</taxon>
        <taxon>Lysobacterales</taxon>
        <taxon>Lysobacteraceae</taxon>
        <taxon>Xanthomonas</taxon>
        <taxon>Xanthomonas translucens group</taxon>
        <taxon>Xanthomonas graminis</taxon>
    </lineage>
</organism>
<evidence type="ECO:0000256" key="3">
    <source>
        <dbReference type="ARBA" id="ARBA00023163"/>
    </source>
</evidence>
<protein>
    <submittedName>
        <fullName evidence="7">TetR family transcriptional regulator</fullName>
    </submittedName>
</protein>
<keyword evidence="8" id="KW-1185">Reference proteome</keyword>
<gene>
    <name evidence="7" type="ORF">XTALMG727_2311</name>
</gene>
<dbReference type="FunFam" id="1.10.10.60:FF:000141">
    <property type="entry name" value="TetR family transcriptional regulator"/>
    <property type="match status" value="1"/>
</dbReference>
<feature type="region of interest" description="Disordered" evidence="5">
    <location>
        <begin position="1"/>
        <end position="26"/>
    </location>
</feature>
<name>A0A0K2ZVS4_9XANT</name>
<dbReference type="Proteomes" id="UP000046187">
    <property type="component" value="Unassembled WGS sequence"/>
</dbReference>
<evidence type="ECO:0000313" key="7">
    <source>
        <dbReference type="EMBL" id="CTP88269.1"/>
    </source>
</evidence>
<keyword evidence="3" id="KW-0804">Transcription</keyword>
<proteinExistence type="predicted"/>
<dbReference type="InterPro" id="IPR001647">
    <property type="entry name" value="HTH_TetR"/>
</dbReference>
<evidence type="ECO:0000256" key="4">
    <source>
        <dbReference type="PROSITE-ProRule" id="PRU00335"/>
    </source>
</evidence>
<sequence>MVNKPSVLASPKPSSRAAGPGRPKDMGKRAAILEAAKQMFTELGFGGVSMDGIAARAGVSKLTVYSHYGDKETLFAEAVRAQCQALLPDDLFGHARKGPLRTQLVEIGLAFFAMISSEAAMATHRMMLAPGTGDEHVREMFWNAGPKRTQQDLAQLLQVHVAAGALEIPDLGLAASQFFCLVKGELHSLMMCGLCRDPSRARIQAHVQASVDFFLRAYAAR</sequence>
<evidence type="ECO:0000256" key="5">
    <source>
        <dbReference type="SAM" id="MobiDB-lite"/>
    </source>
</evidence>
<dbReference type="PANTHER" id="PTHR30055:SF146">
    <property type="entry name" value="HTH-TYPE TRANSCRIPTIONAL DUAL REGULATOR CECR"/>
    <property type="match status" value="1"/>
</dbReference>
<dbReference type="PROSITE" id="PS50977">
    <property type="entry name" value="HTH_TETR_2"/>
    <property type="match status" value="1"/>
</dbReference>
<dbReference type="PANTHER" id="PTHR30055">
    <property type="entry name" value="HTH-TYPE TRANSCRIPTIONAL REGULATOR RUTR"/>
    <property type="match status" value="1"/>
</dbReference>
<dbReference type="Gene3D" id="1.10.357.10">
    <property type="entry name" value="Tetracycline Repressor, domain 2"/>
    <property type="match status" value="1"/>
</dbReference>
<feature type="domain" description="HTH tetR-type" evidence="6">
    <location>
        <begin position="26"/>
        <end position="86"/>
    </location>
</feature>
<dbReference type="InterPro" id="IPR050109">
    <property type="entry name" value="HTH-type_TetR-like_transc_reg"/>
</dbReference>
<dbReference type="SUPFAM" id="SSF48498">
    <property type="entry name" value="Tetracyclin repressor-like, C-terminal domain"/>
    <property type="match status" value="1"/>
</dbReference>
<dbReference type="InterPro" id="IPR009057">
    <property type="entry name" value="Homeodomain-like_sf"/>
</dbReference>
<reference evidence="8" key="1">
    <citation type="submission" date="2015-07" db="EMBL/GenBank/DDBJ databases">
        <authorList>
            <person name="Wibberg D."/>
        </authorList>
    </citation>
    <scope>NUCLEOTIDE SEQUENCE [LARGE SCALE GENOMIC DNA]</scope>
</reference>
<evidence type="ECO:0000313" key="8">
    <source>
        <dbReference type="Proteomes" id="UP000046187"/>
    </source>
</evidence>
<evidence type="ECO:0000259" key="6">
    <source>
        <dbReference type="PROSITE" id="PS50977"/>
    </source>
</evidence>
<evidence type="ECO:0000256" key="2">
    <source>
        <dbReference type="ARBA" id="ARBA00023125"/>
    </source>
</evidence>
<dbReference type="InterPro" id="IPR039536">
    <property type="entry name" value="TetR_C_Proteobacteria"/>
</dbReference>
<accession>A0A0K2ZVS4</accession>
<dbReference type="InterPro" id="IPR036271">
    <property type="entry name" value="Tet_transcr_reg_TetR-rel_C_sf"/>
</dbReference>
<dbReference type="Gene3D" id="1.10.10.60">
    <property type="entry name" value="Homeodomain-like"/>
    <property type="match status" value="1"/>
</dbReference>
<dbReference type="SUPFAM" id="SSF46689">
    <property type="entry name" value="Homeodomain-like"/>
    <property type="match status" value="1"/>
</dbReference>
<dbReference type="Pfam" id="PF00440">
    <property type="entry name" value="TetR_N"/>
    <property type="match status" value="1"/>
</dbReference>
<dbReference type="RefSeq" id="WP_186008683.1">
    <property type="nucleotide sequence ID" value="NZ_CXOI01000037.1"/>
</dbReference>
<dbReference type="EMBL" id="CXOI01000037">
    <property type="protein sequence ID" value="CTP88269.1"/>
    <property type="molecule type" value="Genomic_DNA"/>
</dbReference>
<feature type="DNA-binding region" description="H-T-H motif" evidence="4">
    <location>
        <begin position="49"/>
        <end position="68"/>
    </location>
</feature>
<dbReference type="GO" id="GO:0000976">
    <property type="term" value="F:transcription cis-regulatory region binding"/>
    <property type="evidence" value="ECO:0007669"/>
    <property type="project" value="TreeGrafter"/>
</dbReference>
<keyword evidence="1" id="KW-0805">Transcription regulation</keyword>
<evidence type="ECO:0000256" key="1">
    <source>
        <dbReference type="ARBA" id="ARBA00023015"/>
    </source>
</evidence>
<dbReference type="Pfam" id="PF14246">
    <property type="entry name" value="TetR_C_7"/>
    <property type="match status" value="1"/>
</dbReference>